<feature type="binding site" evidence="16">
    <location>
        <begin position="386"/>
        <end position="387"/>
    </location>
    <ligand>
        <name>ATP</name>
        <dbReference type="ChEBI" id="CHEBI:30616"/>
    </ligand>
</feature>
<feature type="glycosylation site" description="N-linked (GlcNAc...) asparagine" evidence="18">
    <location>
        <position position="262"/>
    </location>
</feature>
<evidence type="ECO:0000256" key="20">
    <source>
        <dbReference type="SAM" id="Phobius"/>
    </source>
</evidence>
<evidence type="ECO:0000256" key="3">
    <source>
        <dbReference type="ARBA" id="ARBA00022679"/>
    </source>
</evidence>
<dbReference type="Proteomes" id="UP000007110">
    <property type="component" value="Unassembled WGS sequence"/>
</dbReference>
<dbReference type="FunCoup" id="A0A7M7THE8">
    <property type="interactions" value="696"/>
</dbReference>
<dbReference type="KEGG" id="spu:592580"/>
<evidence type="ECO:0000256" key="13">
    <source>
        <dbReference type="ARBA" id="ARBA00047939"/>
    </source>
</evidence>
<dbReference type="OMA" id="QLRCQLW"/>
<dbReference type="InterPro" id="IPR040198">
    <property type="entry name" value="Fido_containing"/>
</dbReference>
<keyword evidence="7 16" id="KW-0547">Nucleotide-binding</keyword>
<comment type="subcellular location">
    <subcellularLocation>
        <location evidence="1">Membrane</location>
        <topology evidence="1">Single-pass membrane protein</topology>
    </subcellularLocation>
</comment>
<evidence type="ECO:0000256" key="8">
    <source>
        <dbReference type="ARBA" id="ARBA00022803"/>
    </source>
</evidence>
<name>A0A7M7THE8_STRPU</name>
<dbReference type="RefSeq" id="XP_797187.2">
    <property type="nucleotide sequence ID" value="XM_792094.4"/>
</dbReference>
<dbReference type="AlphaFoldDB" id="A0A7M7THE8"/>
<organism evidence="22 23">
    <name type="scientific">Strongylocentrotus purpuratus</name>
    <name type="common">Purple sea urchin</name>
    <dbReference type="NCBI Taxonomy" id="7668"/>
    <lineage>
        <taxon>Eukaryota</taxon>
        <taxon>Metazoa</taxon>
        <taxon>Echinodermata</taxon>
        <taxon>Eleutherozoa</taxon>
        <taxon>Echinozoa</taxon>
        <taxon>Echinoidea</taxon>
        <taxon>Euechinoidea</taxon>
        <taxon>Echinacea</taxon>
        <taxon>Camarodonta</taxon>
        <taxon>Echinidea</taxon>
        <taxon>Strongylocentrotidae</taxon>
        <taxon>Strongylocentrotus</taxon>
    </lineage>
</organism>
<evidence type="ECO:0000313" key="22">
    <source>
        <dbReference type="EnsemblMetazoa" id="XP_797187"/>
    </source>
</evidence>
<dbReference type="InterPro" id="IPR036597">
    <property type="entry name" value="Fido-like_dom_sf"/>
</dbReference>
<feature type="binding site" evidence="16">
    <location>
        <position position="394"/>
    </location>
    <ligand>
        <name>ATP</name>
        <dbReference type="ChEBI" id="CHEBI:30616"/>
    </ligand>
</feature>
<dbReference type="Gene3D" id="1.25.40.10">
    <property type="entry name" value="Tetratricopeptide repeat domain"/>
    <property type="match status" value="1"/>
</dbReference>
<dbReference type="InterPro" id="IPR011990">
    <property type="entry name" value="TPR-like_helical_dom_sf"/>
</dbReference>
<dbReference type="SUPFAM" id="SSF48452">
    <property type="entry name" value="TPR-like"/>
    <property type="match status" value="1"/>
</dbReference>
<evidence type="ECO:0000256" key="16">
    <source>
        <dbReference type="PIRSR" id="PIRSR640198-2"/>
    </source>
</evidence>
<evidence type="ECO:0000256" key="12">
    <source>
        <dbReference type="ARBA" id="ARBA00034531"/>
    </source>
</evidence>
<dbReference type="Pfam" id="PF02661">
    <property type="entry name" value="Fic"/>
    <property type="match status" value="1"/>
</dbReference>
<evidence type="ECO:0000256" key="15">
    <source>
        <dbReference type="PIRSR" id="PIRSR640198-1"/>
    </source>
</evidence>
<keyword evidence="11 20" id="KW-0472">Membrane</keyword>
<dbReference type="GeneID" id="592580"/>
<dbReference type="SUPFAM" id="SSF140931">
    <property type="entry name" value="Fic-like"/>
    <property type="match status" value="1"/>
</dbReference>
<feature type="domain" description="Fido" evidence="21">
    <location>
        <begin position="272"/>
        <end position="407"/>
    </location>
</feature>
<sequence>MESGAGDNKSQKDTILTINISSSVFSVILFLLGGVISAILITNLGIVLPTQKFTSGTTELSTLPNTEVQKFDYGLRNWPVSPKQKSSDVAGEVQAAVHQALDAHTQGKKEKAHKLFEHALALDPHHADTLNAYGEFIEDEDIVRANHLYSCALIANNSHSRALTNRERTSAAVAEIDKGMFAKVDDKQLQMGQQISENSRALQRAQEEFLYLQIYHTTAIEGNTLSLEQMRSIMETGLAIGGKSIMEHNEVLGLNLALQFINDTLQHRFGKITVNDILQIHKRVLGHVDPITAGNLRTTQVFVGGYIPPPSVEVNDLMEDFVDWMNSEEAASLHPVEFAALAHYKFIYIHPFIDGNGRTSRLLMNLILLRAGYPPVIVKLSQRGQYYETIIQANAGDIRPFIRFICNCLDDMLDAYLWLTSDSLDGIPEIEEGRRLVEEM</sequence>
<evidence type="ECO:0000256" key="2">
    <source>
        <dbReference type="ARBA" id="ARBA00009742"/>
    </source>
</evidence>
<dbReference type="GO" id="GO:0070733">
    <property type="term" value="F:AMPylase activity"/>
    <property type="evidence" value="ECO:0007669"/>
    <property type="project" value="UniProtKB-EC"/>
</dbReference>
<evidence type="ECO:0000256" key="14">
    <source>
        <dbReference type="ARBA" id="ARBA00048696"/>
    </source>
</evidence>
<evidence type="ECO:0000256" key="5">
    <source>
        <dbReference type="ARBA" id="ARBA00022695"/>
    </source>
</evidence>
<evidence type="ECO:0000256" key="11">
    <source>
        <dbReference type="ARBA" id="ARBA00023136"/>
    </source>
</evidence>
<keyword evidence="3" id="KW-0808">Transferase</keyword>
<keyword evidence="9 16" id="KW-0067">ATP-binding</keyword>
<dbReference type="GO" id="GO:0005524">
    <property type="term" value="F:ATP binding"/>
    <property type="evidence" value="ECO:0007669"/>
    <property type="project" value="UniProtKB-KW"/>
</dbReference>
<keyword evidence="8 19" id="KW-0802">TPR repeat</keyword>
<evidence type="ECO:0000256" key="1">
    <source>
        <dbReference type="ARBA" id="ARBA00004167"/>
    </source>
</evidence>
<evidence type="ECO:0000256" key="7">
    <source>
        <dbReference type="ARBA" id="ARBA00022741"/>
    </source>
</evidence>
<comment type="catalytic activity">
    <reaction evidence="13">
        <text>L-threonyl-[protein] + ATP = 3-O-(5'-adenylyl)-L-threonyl-[protein] + diphosphate</text>
        <dbReference type="Rhea" id="RHEA:54292"/>
        <dbReference type="Rhea" id="RHEA-COMP:11060"/>
        <dbReference type="Rhea" id="RHEA-COMP:13847"/>
        <dbReference type="ChEBI" id="CHEBI:30013"/>
        <dbReference type="ChEBI" id="CHEBI:30616"/>
        <dbReference type="ChEBI" id="CHEBI:33019"/>
        <dbReference type="ChEBI" id="CHEBI:138113"/>
        <dbReference type="EC" id="2.7.7.108"/>
    </reaction>
</comment>
<comment type="similarity">
    <text evidence="2">Belongs to the fic family.</text>
</comment>
<feature type="site" description="Important for autoinhibition of adenylyltransferase activity" evidence="17">
    <location>
        <position position="221"/>
    </location>
</feature>
<accession>A0A7M7THE8</accession>
<keyword evidence="10 20" id="KW-1133">Transmembrane helix</keyword>
<dbReference type="InParanoid" id="A0A7M7THE8"/>
<dbReference type="PANTHER" id="PTHR13504">
    <property type="entry name" value="FIDO DOMAIN-CONTAINING PROTEIN DDB_G0283145"/>
    <property type="match status" value="1"/>
</dbReference>
<keyword evidence="23" id="KW-1185">Reference proteome</keyword>
<evidence type="ECO:0000256" key="18">
    <source>
        <dbReference type="PIRSR" id="PIRSR640198-4"/>
    </source>
</evidence>
<dbReference type="EnsemblMetazoa" id="XM_792094">
    <property type="protein sequence ID" value="XP_797187"/>
    <property type="gene ID" value="LOC592580"/>
</dbReference>
<dbReference type="PANTHER" id="PTHR13504:SF34">
    <property type="entry name" value="PROTEIN ADENYLYLTRANSFERASE FICD"/>
    <property type="match status" value="1"/>
</dbReference>
<proteinExistence type="inferred from homology"/>
<evidence type="ECO:0000256" key="17">
    <source>
        <dbReference type="PIRSR" id="PIRSR640198-3"/>
    </source>
</evidence>
<evidence type="ECO:0000256" key="10">
    <source>
        <dbReference type="ARBA" id="ARBA00022989"/>
    </source>
</evidence>
<evidence type="ECO:0000256" key="6">
    <source>
        <dbReference type="ARBA" id="ARBA00022737"/>
    </source>
</evidence>
<dbReference type="GO" id="GO:0016020">
    <property type="term" value="C:membrane"/>
    <property type="evidence" value="ECO:0007669"/>
    <property type="project" value="UniProtKB-SubCell"/>
</dbReference>
<dbReference type="PROSITE" id="PS51459">
    <property type="entry name" value="FIDO"/>
    <property type="match status" value="1"/>
</dbReference>
<comment type="catalytic activity">
    <reaction evidence="14">
        <text>L-tyrosyl-[protein] + ATP = O-(5'-adenylyl)-L-tyrosyl-[protein] + diphosphate</text>
        <dbReference type="Rhea" id="RHEA:54288"/>
        <dbReference type="Rhea" id="RHEA-COMP:10136"/>
        <dbReference type="Rhea" id="RHEA-COMP:13846"/>
        <dbReference type="ChEBI" id="CHEBI:30616"/>
        <dbReference type="ChEBI" id="CHEBI:33019"/>
        <dbReference type="ChEBI" id="CHEBI:46858"/>
        <dbReference type="ChEBI" id="CHEBI:83624"/>
        <dbReference type="EC" id="2.7.7.108"/>
    </reaction>
</comment>
<dbReference type="CTD" id="11153"/>
<feature type="repeat" description="TPR" evidence="19">
    <location>
        <begin position="93"/>
        <end position="126"/>
    </location>
</feature>
<dbReference type="PROSITE" id="PS50005">
    <property type="entry name" value="TPR"/>
    <property type="match status" value="1"/>
</dbReference>
<keyword evidence="6" id="KW-0677">Repeat</keyword>
<evidence type="ECO:0000259" key="21">
    <source>
        <dbReference type="PROSITE" id="PS51459"/>
    </source>
</evidence>
<feature type="active site" evidence="15">
    <location>
        <position position="350"/>
    </location>
</feature>
<dbReference type="EC" id="2.7.7.108" evidence="12"/>
<reference evidence="23" key="1">
    <citation type="submission" date="2015-02" db="EMBL/GenBank/DDBJ databases">
        <title>Genome sequencing for Strongylocentrotus purpuratus.</title>
        <authorList>
            <person name="Murali S."/>
            <person name="Liu Y."/>
            <person name="Vee V."/>
            <person name="English A."/>
            <person name="Wang M."/>
            <person name="Skinner E."/>
            <person name="Han Y."/>
            <person name="Muzny D.M."/>
            <person name="Worley K.C."/>
            <person name="Gibbs R.A."/>
        </authorList>
    </citation>
    <scope>NUCLEOTIDE SEQUENCE</scope>
</reference>
<protein>
    <recommendedName>
        <fullName evidence="12">protein adenylyltransferase</fullName>
        <ecNumber evidence="12">2.7.7.108</ecNumber>
    </recommendedName>
</protein>
<dbReference type="Gene3D" id="1.10.3290.10">
    <property type="entry name" value="Fido-like domain"/>
    <property type="match status" value="1"/>
</dbReference>
<reference evidence="22" key="2">
    <citation type="submission" date="2021-01" db="UniProtKB">
        <authorList>
            <consortium name="EnsemblMetazoa"/>
        </authorList>
    </citation>
    <scope>IDENTIFICATION</scope>
</reference>
<evidence type="ECO:0000256" key="9">
    <source>
        <dbReference type="ARBA" id="ARBA00022840"/>
    </source>
</evidence>
<feature type="binding site" evidence="16">
    <location>
        <begin position="354"/>
        <end position="361"/>
    </location>
    <ligand>
        <name>ATP</name>
        <dbReference type="ChEBI" id="CHEBI:30616"/>
    </ligand>
</feature>
<evidence type="ECO:0000256" key="19">
    <source>
        <dbReference type="PROSITE-ProRule" id="PRU00339"/>
    </source>
</evidence>
<keyword evidence="5" id="KW-0548">Nucleotidyltransferase</keyword>
<feature type="transmembrane region" description="Helical" evidence="20">
    <location>
        <begin position="20"/>
        <end position="48"/>
    </location>
</feature>
<keyword evidence="4 20" id="KW-0812">Transmembrane</keyword>
<dbReference type="InterPro" id="IPR003812">
    <property type="entry name" value="Fido"/>
</dbReference>
<dbReference type="OrthoDB" id="439046at2759"/>
<evidence type="ECO:0000313" key="23">
    <source>
        <dbReference type="Proteomes" id="UP000007110"/>
    </source>
</evidence>
<evidence type="ECO:0000256" key="4">
    <source>
        <dbReference type="ARBA" id="ARBA00022692"/>
    </source>
</evidence>
<dbReference type="InterPro" id="IPR019734">
    <property type="entry name" value="TPR_rpt"/>
</dbReference>